<dbReference type="AlphaFoldDB" id="A0A4R6FX42"/>
<protein>
    <submittedName>
        <fullName evidence="3">Type I restriction enzyme S subunit</fullName>
    </submittedName>
</protein>
<dbReference type="Gene3D" id="3.90.220.20">
    <property type="entry name" value="DNA methylase specificity domains"/>
    <property type="match status" value="2"/>
</dbReference>
<dbReference type="Proteomes" id="UP000295493">
    <property type="component" value="Unassembled WGS sequence"/>
</dbReference>
<comment type="caution">
    <text evidence="3">The sequence shown here is derived from an EMBL/GenBank/DDBJ whole genome shotgun (WGS) entry which is preliminary data.</text>
</comment>
<evidence type="ECO:0000313" key="4">
    <source>
        <dbReference type="Proteomes" id="UP000295493"/>
    </source>
</evidence>
<dbReference type="PANTHER" id="PTHR30408:SF12">
    <property type="entry name" value="TYPE I RESTRICTION ENZYME MJAVIII SPECIFICITY SUBUNIT"/>
    <property type="match status" value="1"/>
</dbReference>
<dbReference type="GO" id="GO:0009307">
    <property type="term" value="P:DNA restriction-modification system"/>
    <property type="evidence" value="ECO:0007669"/>
    <property type="project" value="UniProtKB-KW"/>
</dbReference>
<keyword evidence="4" id="KW-1185">Reference proteome</keyword>
<dbReference type="InterPro" id="IPR044946">
    <property type="entry name" value="Restrct_endonuc_typeI_TRD_sf"/>
</dbReference>
<name>A0A4R6FX42_9SPHN</name>
<dbReference type="RefSeq" id="WP_211338432.1">
    <property type="nucleotide sequence ID" value="NZ_BMLU01000001.1"/>
</dbReference>
<evidence type="ECO:0000256" key="1">
    <source>
        <dbReference type="ARBA" id="ARBA00022747"/>
    </source>
</evidence>
<keyword evidence="1" id="KW-0680">Restriction system</keyword>
<accession>A0A4R6FX42</accession>
<dbReference type="SUPFAM" id="SSF116734">
    <property type="entry name" value="DNA methylase specificity domain"/>
    <property type="match status" value="2"/>
</dbReference>
<gene>
    <name evidence="3" type="ORF">EV664_10141</name>
</gene>
<keyword evidence="2" id="KW-0238">DNA-binding</keyword>
<evidence type="ECO:0000313" key="3">
    <source>
        <dbReference type="EMBL" id="TDN86472.1"/>
    </source>
</evidence>
<organism evidence="3 4">
    <name type="scientific">Stakelama pacifica</name>
    <dbReference type="NCBI Taxonomy" id="517720"/>
    <lineage>
        <taxon>Bacteria</taxon>
        <taxon>Pseudomonadati</taxon>
        <taxon>Pseudomonadota</taxon>
        <taxon>Alphaproteobacteria</taxon>
        <taxon>Sphingomonadales</taxon>
        <taxon>Sphingomonadaceae</taxon>
        <taxon>Stakelama</taxon>
    </lineage>
</organism>
<sequence>MSNTGFLIEDYYGRNQSLDWPRVRAKHFLREIDARSETGDEEVLGLSGSRGVLRRSDMGQRASEASSYVGYKHVREGQLISNKMQAWNGMFGISPYNGITSPDYAVYEFSDQVVPRFIEYLCRTTLYAAEFHCRSKGMGTGFLRLNPREFLSTELWLPSIDIQLLIADFLDRETARIEQLIEKKRLFVTGVARRIEALVDQAIADANVPRTRFEHLTQRVSRPVTLSEHDELVRLGLYNRGRGIFRKPAADEEGMGDSEFFFVEAGDLILSGQFAWEGAVALATADEEGCVVSHRYPVYRGKSGVNTSYLLGLLRSSYGDFLLNEASRGSAGRNRPLNVRRLGKEKIPVPGSALQKAVEQAVDFERRLKGKTEQSIARLGEFRAALITAALTGQIDVATWGRLGETQRRLDKIGEVIQA</sequence>
<dbReference type="GO" id="GO:0003677">
    <property type="term" value="F:DNA binding"/>
    <property type="evidence" value="ECO:0007669"/>
    <property type="project" value="UniProtKB-KW"/>
</dbReference>
<proteinExistence type="predicted"/>
<dbReference type="PANTHER" id="PTHR30408">
    <property type="entry name" value="TYPE-1 RESTRICTION ENZYME ECOKI SPECIFICITY PROTEIN"/>
    <property type="match status" value="1"/>
</dbReference>
<reference evidence="3 4" key="1">
    <citation type="submission" date="2019-03" db="EMBL/GenBank/DDBJ databases">
        <title>Genomic Encyclopedia of Type Strains, Phase IV (KMG-IV): sequencing the most valuable type-strain genomes for metagenomic binning, comparative biology and taxonomic classification.</title>
        <authorList>
            <person name="Goeker M."/>
        </authorList>
    </citation>
    <scope>NUCLEOTIDE SEQUENCE [LARGE SCALE GENOMIC DNA]</scope>
    <source>
        <strain evidence="3 4">DSM 25059</strain>
    </source>
</reference>
<dbReference type="EMBL" id="SNWD01000001">
    <property type="protein sequence ID" value="TDN86472.1"/>
    <property type="molecule type" value="Genomic_DNA"/>
</dbReference>
<evidence type="ECO:0000256" key="2">
    <source>
        <dbReference type="ARBA" id="ARBA00023125"/>
    </source>
</evidence>
<dbReference type="InterPro" id="IPR052021">
    <property type="entry name" value="Type-I_RS_S_subunit"/>
</dbReference>